<comment type="caution">
    <text evidence="4">The sequence shown here is derived from an EMBL/GenBank/DDBJ whole genome shotgun (WGS) entry which is preliminary data.</text>
</comment>
<dbReference type="SMART" id="SM00974">
    <property type="entry name" value="T5orf172"/>
    <property type="match status" value="1"/>
</dbReference>
<protein>
    <submittedName>
        <fullName evidence="4">DUF4041 domain-containing protein</fullName>
    </submittedName>
</protein>
<dbReference type="OrthoDB" id="9811665at2"/>
<dbReference type="EMBL" id="PZJG01000001">
    <property type="protein sequence ID" value="RAK50442.1"/>
    <property type="molecule type" value="Genomic_DNA"/>
</dbReference>
<dbReference type="RefSeq" id="WP_111744918.1">
    <property type="nucleotide sequence ID" value="NZ_JBHSQY010000001.1"/>
</dbReference>
<feature type="transmembrane region" description="Helical" evidence="2">
    <location>
        <begin position="106"/>
        <end position="123"/>
    </location>
</feature>
<sequence length="531" mass="63118">MKKFNMKEIFKISYKQSDYLKTLDNEDKKKFKKLPEDDKNRIVYEWLVETGQWDKEKVNDNQNRNAEIKTNINNNSITEPKKSGLYTFISIVIVISSLLTFAEPTFALLTLILVIMLLVKFIGVSKKDVEYIPDLYDVKHSIYNRQEENKVLQTDNETLEEKIHSNKNILIKIEKDIENKKHILNEITEQIKPKLEDYNFNLLYPINMFDDMSSYDIKNEINDLNMQEKRTSNVNEIINNTDIDNKKHAKNQLKQIITLFNVECEFLFNKLTSNNFDTTYNRIIKNFEQLNKLFETDGVHLEDSFLQIKLKKLELFHRLQIKLQEEAEIRKEERLRIAEEQKAERELEKKKNEIAKEQKQFNQEISKLMKYLASSSDEVQKQLYVDKINELNGKVEQLEEDKKDVENRLLNTRAGYVYVISNIGSFGEKVLKIGVTRRLEPMDRIKELGDASVPFEFDVHALIFSEDAPRLENILHNHFRDREVNKVNHRKEFFNVDLEEVEQVVKENHNNTVKFNKEPIAQQYRESMRYK</sequence>
<name>A0A328A7F6_9STAP</name>
<reference evidence="4 5" key="1">
    <citation type="journal article" date="2018" name="Front. Microbiol.">
        <title>Description and Comparative Genomics of Macrococcus caseolyticus subsp. hominis subsp. nov., Macrococcus goetzii sp. nov., Macrococcus epidermidis sp. nov., and Macrococcus bohemicus sp. nov., Novel Macrococci From Human Clinical Material With Virulence Potential and Suspected Uptake of Foreign DNA by Natural Transformation.</title>
        <authorList>
            <person name="Maslanova I."/>
            <person name="Wertheimer Z."/>
            <person name="Sedlacek I."/>
            <person name="Svec P."/>
            <person name="Indrakova A."/>
            <person name="Kovarovic V."/>
            <person name="Schumann P."/>
            <person name="Sproer C."/>
            <person name="Kralova S."/>
            <person name="Sedo O."/>
            <person name="Kristofova L."/>
            <person name="Vrbovska V."/>
            <person name="Fuzik T."/>
            <person name="Petras P."/>
            <person name="Zdrahal Z."/>
            <person name="Ruzickova V."/>
            <person name="Doskar J."/>
            <person name="Pantucek R."/>
        </authorList>
    </citation>
    <scope>NUCLEOTIDE SEQUENCE [LARGE SCALE GENOMIC DNA]</scope>
    <source>
        <strain evidence="4 5">03/115</strain>
    </source>
</reference>
<gene>
    <name evidence="4" type="ORF">BHX94_02960</name>
</gene>
<feature type="coiled-coil region" evidence="1">
    <location>
        <begin position="321"/>
        <end position="415"/>
    </location>
</feature>
<evidence type="ECO:0000256" key="2">
    <source>
        <dbReference type="SAM" id="Phobius"/>
    </source>
</evidence>
<dbReference type="InterPro" id="IPR018306">
    <property type="entry name" value="Phage_T5_Orf172_DNA-bd"/>
</dbReference>
<dbReference type="Pfam" id="PF13250">
    <property type="entry name" value="SNIPE"/>
    <property type="match status" value="1"/>
</dbReference>
<feature type="transmembrane region" description="Helical" evidence="2">
    <location>
        <begin position="83"/>
        <end position="100"/>
    </location>
</feature>
<organism evidence="4 5">
    <name type="scientific">Macrococcoides bohemicum</name>
    <dbReference type="NCBI Taxonomy" id="1903056"/>
    <lineage>
        <taxon>Bacteria</taxon>
        <taxon>Bacillati</taxon>
        <taxon>Bacillota</taxon>
        <taxon>Bacilli</taxon>
        <taxon>Bacillales</taxon>
        <taxon>Staphylococcaceae</taxon>
        <taxon>Macrococcoides</taxon>
    </lineage>
</organism>
<keyword evidence="2" id="KW-0472">Membrane</keyword>
<dbReference type="Proteomes" id="UP000249579">
    <property type="component" value="Unassembled WGS sequence"/>
</dbReference>
<evidence type="ECO:0000256" key="1">
    <source>
        <dbReference type="SAM" id="Coils"/>
    </source>
</evidence>
<keyword evidence="1" id="KW-0175">Coiled coil</keyword>
<evidence type="ECO:0000259" key="3">
    <source>
        <dbReference type="SMART" id="SM00974"/>
    </source>
</evidence>
<evidence type="ECO:0000313" key="5">
    <source>
        <dbReference type="Proteomes" id="UP000249579"/>
    </source>
</evidence>
<keyword evidence="2" id="KW-1133">Transmembrane helix</keyword>
<dbReference type="AlphaFoldDB" id="A0A328A7F6"/>
<proteinExistence type="predicted"/>
<accession>A0A328A7F6</accession>
<feature type="domain" description="Bacteriophage T5 Orf172 DNA-binding" evidence="3">
    <location>
        <begin position="425"/>
        <end position="508"/>
    </location>
</feature>
<keyword evidence="2" id="KW-0812">Transmembrane</keyword>
<evidence type="ECO:0000313" key="4">
    <source>
        <dbReference type="EMBL" id="RAK50442.1"/>
    </source>
</evidence>
<dbReference type="InterPro" id="IPR025280">
    <property type="entry name" value="SNIPE"/>
</dbReference>
<dbReference type="Pfam" id="PF10544">
    <property type="entry name" value="T5orf172"/>
    <property type="match status" value="1"/>
</dbReference>